<dbReference type="Proteomes" id="UP000824166">
    <property type="component" value="Unassembled WGS sequence"/>
</dbReference>
<comment type="caution">
    <text evidence="2">The sequence shown here is derived from an EMBL/GenBank/DDBJ whole genome shotgun (WGS) entry which is preliminary data.</text>
</comment>
<protein>
    <recommendedName>
        <fullName evidence="4">Integral membrane protein</fullName>
    </recommendedName>
</protein>
<organism evidence="2 3">
    <name type="scientific">Paenarthrobacter aromaticivorans</name>
    <dbReference type="NCBI Taxonomy" id="2849150"/>
    <lineage>
        <taxon>Bacteria</taxon>
        <taxon>Bacillati</taxon>
        <taxon>Actinomycetota</taxon>
        <taxon>Actinomycetes</taxon>
        <taxon>Micrococcales</taxon>
        <taxon>Micrococcaceae</taxon>
        <taxon>Paenarthrobacter</taxon>
    </lineage>
</organism>
<evidence type="ECO:0000313" key="3">
    <source>
        <dbReference type="Proteomes" id="UP000824166"/>
    </source>
</evidence>
<feature type="transmembrane region" description="Helical" evidence="1">
    <location>
        <begin position="204"/>
        <end position="229"/>
    </location>
</feature>
<evidence type="ECO:0008006" key="4">
    <source>
        <dbReference type="Google" id="ProtNLM"/>
    </source>
</evidence>
<keyword evidence="1" id="KW-0472">Membrane</keyword>
<dbReference type="EMBL" id="JAHOPC010000001">
    <property type="protein sequence ID" value="MBU8864948.1"/>
    <property type="molecule type" value="Genomic_DNA"/>
</dbReference>
<feature type="transmembrane region" description="Helical" evidence="1">
    <location>
        <begin position="172"/>
        <end position="192"/>
    </location>
</feature>
<keyword evidence="1" id="KW-0812">Transmembrane</keyword>
<name>A0ABS6HZM6_9MICC</name>
<feature type="transmembrane region" description="Helical" evidence="1">
    <location>
        <begin position="139"/>
        <end position="166"/>
    </location>
</feature>
<dbReference type="RefSeq" id="WP_216921930.1">
    <property type="nucleotide sequence ID" value="NZ_JAHOPC010000001.1"/>
</dbReference>
<feature type="transmembrane region" description="Helical" evidence="1">
    <location>
        <begin position="73"/>
        <end position="97"/>
    </location>
</feature>
<feature type="transmembrane region" description="Helical" evidence="1">
    <location>
        <begin position="333"/>
        <end position="356"/>
    </location>
</feature>
<evidence type="ECO:0000256" key="1">
    <source>
        <dbReference type="SAM" id="Phobius"/>
    </source>
</evidence>
<sequence>MARFPENPEDPGPARSESEYEVIGGGVIDDRFPRHDGTAGSEHRLTHQPGIAGILGVAAREAWVDCRMSLQSWWFWLACASALILAWAMATAVVAFGDANGWFESSLPSATYILMAGFMAVVSALLGAVWGFRQTVRTFLGVLFAGMFRGAAFAVPSGILLLIVGMAVGGPIALAGAGVVVVVLEIVLFGVIGAGARACSPRTAAGVALASALVTFLCLGNVAATIALIPGTAVMDQASVPINVERDDAGRITAYECVGQLRPVEVAHTEWVAWLAASNPILLFGSIAAETLPKEHELTWVLSGLQWAADGPSRDVPCIGGESSDQLAPPVPVALTGLVIQAAVAALVLLPGRWLASRRTRL</sequence>
<gene>
    <name evidence="2" type="ORF">KSW38_01390</name>
</gene>
<reference evidence="2 3" key="1">
    <citation type="submission" date="2021-06" db="EMBL/GenBank/DDBJ databases">
        <authorList>
            <person name="Jeong J.W."/>
        </authorList>
    </citation>
    <scope>NUCLEOTIDE SEQUENCE [LARGE SCALE GENOMIC DNA]</scope>
    <source>
        <strain evidence="2 3">MMS21-TAE1-1</strain>
    </source>
</reference>
<keyword evidence="3" id="KW-1185">Reference proteome</keyword>
<accession>A0ABS6HZM6</accession>
<feature type="transmembrane region" description="Helical" evidence="1">
    <location>
        <begin position="109"/>
        <end position="132"/>
    </location>
</feature>
<keyword evidence="1" id="KW-1133">Transmembrane helix</keyword>
<evidence type="ECO:0000313" key="2">
    <source>
        <dbReference type="EMBL" id="MBU8864948.1"/>
    </source>
</evidence>
<proteinExistence type="predicted"/>